<organism evidence="1">
    <name type="scientific">Picea glauca</name>
    <name type="common">White spruce</name>
    <name type="synonym">Pinus glauca</name>
    <dbReference type="NCBI Taxonomy" id="3330"/>
    <lineage>
        <taxon>Eukaryota</taxon>
        <taxon>Viridiplantae</taxon>
        <taxon>Streptophyta</taxon>
        <taxon>Embryophyta</taxon>
        <taxon>Tracheophyta</taxon>
        <taxon>Spermatophyta</taxon>
        <taxon>Pinopsida</taxon>
        <taxon>Pinidae</taxon>
        <taxon>Conifers I</taxon>
        <taxon>Pinales</taxon>
        <taxon>Pinaceae</taxon>
        <taxon>Picea</taxon>
    </lineage>
</organism>
<keyword evidence="1" id="KW-0496">Mitochondrion</keyword>
<geneLocation type="mitochondrion" evidence="1"/>
<name>A0A101M5D6_PICGL</name>
<dbReference type="EMBL" id="LKAM01000001">
    <property type="protein sequence ID" value="KUM51177.1"/>
    <property type="molecule type" value="Genomic_DNA"/>
</dbReference>
<gene>
    <name evidence="1" type="ORF">ABT39_MTgene1023</name>
</gene>
<proteinExistence type="predicted"/>
<evidence type="ECO:0000313" key="1">
    <source>
        <dbReference type="EMBL" id="KUM51177.1"/>
    </source>
</evidence>
<protein>
    <submittedName>
        <fullName evidence="1">Uncharacterized protein</fullName>
    </submittedName>
</protein>
<sequence length="116" mass="12783">MGTLLGLSSPVLWVRIPLPDLFQCFGLLPVLRPLRVHSQPIYVLFRSVLGRNDNGFNSDDSFSIPQKLINYPKAPGPAINVLFHSMKCVIPFPSLPRSLVVFGMGVHPEAEEASAE</sequence>
<comment type="caution">
    <text evidence="1">The sequence shown here is derived from an EMBL/GenBank/DDBJ whole genome shotgun (WGS) entry which is preliminary data.</text>
</comment>
<accession>A0A101M5D6</accession>
<reference evidence="1" key="1">
    <citation type="journal article" date="2015" name="Genome Biol. Evol.">
        <title>Organellar Genomes of White Spruce (Picea glauca): Assembly and Annotation.</title>
        <authorList>
            <person name="Jackman S.D."/>
            <person name="Warren R.L."/>
            <person name="Gibb E.A."/>
            <person name="Vandervalk B.P."/>
            <person name="Mohamadi H."/>
            <person name="Chu J."/>
            <person name="Raymond A."/>
            <person name="Pleasance S."/>
            <person name="Coope R."/>
            <person name="Wildung M.R."/>
            <person name="Ritland C.E."/>
            <person name="Bousquet J."/>
            <person name="Jones S.J."/>
            <person name="Bohlmann J."/>
            <person name="Birol I."/>
        </authorList>
    </citation>
    <scope>NUCLEOTIDE SEQUENCE [LARGE SCALE GENOMIC DNA]</scope>
    <source>
        <tissue evidence="1">Flushing bud</tissue>
    </source>
</reference>
<dbReference type="AlphaFoldDB" id="A0A101M5D6"/>